<evidence type="ECO:0000313" key="1">
    <source>
        <dbReference type="EMBL" id="EIJ78061.1"/>
    </source>
</evidence>
<dbReference type="AlphaFoldDB" id="I3DUZ0"/>
<gene>
    <name evidence="1" type="ORF">PB1_10884</name>
</gene>
<organism evidence="1 2">
    <name type="scientific">Bacillus methanolicus PB1</name>
    <dbReference type="NCBI Taxonomy" id="997296"/>
    <lineage>
        <taxon>Bacteria</taxon>
        <taxon>Bacillati</taxon>
        <taxon>Bacillota</taxon>
        <taxon>Bacilli</taxon>
        <taxon>Bacillales</taxon>
        <taxon>Bacillaceae</taxon>
        <taxon>Bacillus</taxon>
    </lineage>
</organism>
<name>I3DUZ0_BACMT</name>
<reference evidence="1 2" key="1">
    <citation type="journal article" date="2012" name="Appl. Environ. Microbiol.">
        <title>Genome Sequence of Thermotolerant Bacillus methanolicus: Features and Regulation Related to Methylotrophy and Production of L-Lysine and L-Glutamate from Methanol.</title>
        <authorList>
            <person name="Heggeset T.M."/>
            <person name="Krog A."/>
            <person name="Balzer S."/>
            <person name="Wentzel A."/>
            <person name="Ellingsen T.E."/>
            <person name="Brautaset T."/>
        </authorList>
    </citation>
    <scope>NUCLEOTIDE SEQUENCE [LARGE SCALE GENOMIC DNA]</scope>
    <source>
        <strain evidence="1 2">PB1</strain>
    </source>
</reference>
<protein>
    <submittedName>
        <fullName evidence="1">Uncharacterized protein</fullName>
    </submittedName>
</protein>
<dbReference type="STRING" id="997296.PB1_10884"/>
<dbReference type="Proteomes" id="UP000010523">
    <property type="component" value="Unassembled WGS sequence"/>
</dbReference>
<evidence type="ECO:0000313" key="2">
    <source>
        <dbReference type="Proteomes" id="UP000010523"/>
    </source>
</evidence>
<proteinExistence type="predicted"/>
<dbReference type="EMBL" id="AFEU01000003">
    <property type="protein sequence ID" value="EIJ78061.1"/>
    <property type="molecule type" value="Genomic_DNA"/>
</dbReference>
<accession>I3DUZ0</accession>
<keyword evidence="2" id="KW-1185">Reference proteome</keyword>
<sequence>MKKTSGKSNEKDARLKKIATKVIRRNYKGLKRLSKN</sequence>
<comment type="caution">
    <text evidence="1">The sequence shown here is derived from an EMBL/GenBank/DDBJ whole genome shotgun (WGS) entry which is preliminary data.</text>
</comment>